<organism evidence="1 2">
    <name type="scientific">Sphingomonas parva</name>
    <dbReference type="NCBI Taxonomy" id="2555898"/>
    <lineage>
        <taxon>Bacteria</taxon>
        <taxon>Pseudomonadati</taxon>
        <taxon>Pseudomonadota</taxon>
        <taxon>Alphaproteobacteria</taxon>
        <taxon>Sphingomonadales</taxon>
        <taxon>Sphingomonadaceae</taxon>
        <taxon>Sphingomonas</taxon>
    </lineage>
</organism>
<keyword evidence="2" id="KW-1185">Reference proteome</keyword>
<dbReference type="EMBL" id="SPDV01000046">
    <property type="protein sequence ID" value="TFI56920.1"/>
    <property type="molecule type" value="Genomic_DNA"/>
</dbReference>
<accession>A0A4Y8ZLN7</accession>
<dbReference type="AlphaFoldDB" id="A0A4Y8ZLN7"/>
<gene>
    <name evidence="1" type="ORF">E2493_17800</name>
</gene>
<sequence length="82" mass="9456">MRLTHVIRNQQSDTLEAWVEPWCHPYRVASGSELVLRYEARSESDARIDAELTPERLVLWFGADHAPAAERDGIPAKPDWDR</sequence>
<dbReference type="Proteomes" id="UP000298213">
    <property type="component" value="Unassembled WGS sequence"/>
</dbReference>
<proteinExistence type="predicted"/>
<evidence type="ECO:0000313" key="2">
    <source>
        <dbReference type="Proteomes" id="UP000298213"/>
    </source>
</evidence>
<protein>
    <submittedName>
        <fullName evidence="1">Uncharacterized protein</fullName>
    </submittedName>
</protein>
<dbReference type="RefSeq" id="WP_135089619.1">
    <property type="nucleotide sequence ID" value="NZ_SPDV01000046.1"/>
</dbReference>
<evidence type="ECO:0000313" key="1">
    <source>
        <dbReference type="EMBL" id="TFI56920.1"/>
    </source>
</evidence>
<reference evidence="1 2" key="1">
    <citation type="submission" date="2019-03" db="EMBL/GenBank/DDBJ databases">
        <title>Genome sequence of Sphingomonas sp. 17J27-24.</title>
        <authorList>
            <person name="Kim M."/>
            <person name="Maeng S."/>
            <person name="Sathiyaraj S."/>
        </authorList>
    </citation>
    <scope>NUCLEOTIDE SEQUENCE [LARGE SCALE GENOMIC DNA]</scope>
    <source>
        <strain evidence="1 2">17J27-24</strain>
    </source>
</reference>
<comment type="caution">
    <text evidence="1">The sequence shown here is derived from an EMBL/GenBank/DDBJ whole genome shotgun (WGS) entry which is preliminary data.</text>
</comment>
<name>A0A4Y8ZLN7_9SPHN</name>